<name>A0A109WAL3_9BACT</name>
<keyword evidence="3" id="KW-1185">Reference proteome</keyword>
<dbReference type="PANTHER" id="PTHR42966:SF1">
    <property type="entry name" value="SIALIC ACID SYNTHASE"/>
    <property type="match status" value="1"/>
</dbReference>
<dbReference type="GO" id="GO:0016051">
    <property type="term" value="P:carbohydrate biosynthetic process"/>
    <property type="evidence" value="ECO:0007669"/>
    <property type="project" value="InterPro"/>
</dbReference>
<dbReference type="PANTHER" id="PTHR42966">
    <property type="entry name" value="N-ACETYLNEURAMINATE SYNTHASE"/>
    <property type="match status" value="1"/>
</dbReference>
<dbReference type="SUPFAM" id="SSF51569">
    <property type="entry name" value="Aldolase"/>
    <property type="match status" value="1"/>
</dbReference>
<dbReference type="KEGG" id="doa:AXF15_00580"/>
<dbReference type="EMBL" id="CP014230">
    <property type="protein sequence ID" value="AMD91758.1"/>
    <property type="molecule type" value="Genomic_DNA"/>
</dbReference>
<sequence>MEIIAEIGQNHNGDMNLAFELIAEAKRNGADAAKFQLYDAAVLFPRENNPWYEYNLSTELSRDDTARLAECCARMGIEFLASVFDAERVAWLEELGVRRYKIASRSIRDQELIGRLCRTGKPLLVSLGMWDKPEFPSIPSGVPVSFLYCVSQYPTPLERLHLGQVDFTRYAGLSDHTVGISAAQAALARGAGIIEKHFTLDRNMHGPDHVCSMTPGELAGLSGFRDDLRRLL</sequence>
<dbReference type="RefSeq" id="WP_066601820.1">
    <property type="nucleotide sequence ID" value="NZ_CP014230.1"/>
</dbReference>
<evidence type="ECO:0000259" key="1">
    <source>
        <dbReference type="Pfam" id="PF03102"/>
    </source>
</evidence>
<evidence type="ECO:0000313" key="3">
    <source>
        <dbReference type="Proteomes" id="UP000063964"/>
    </source>
</evidence>
<dbReference type="Pfam" id="PF03102">
    <property type="entry name" value="NeuB"/>
    <property type="match status" value="1"/>
</dbReference>
<dbReference type="InterPro" id="IPR051690">
    <property type="entry name" value="PseI-like"/>
</dbReference>
<dbReference type="GO" id="GO:0047444">
    <property type="term" value="F:N-acylneuraminate-9-phosphate synthase activity"/>
    <property type="evidence" value="ECO:0007669"/>
    <property type="project" value="TreeGrafter"/>
</dbReference>
<feature type="domain" description="PseI/NeuA/B-like" evidence="1">
    <location>
        <begin position="21"/>
        <end position="221"/>
    </location>
</feature>
<dbReference type="OrthoDB" id="9781701at2"/>
<dbReference type="InterPro" id="IPR013132">
    <property type="entry name" value="PseI/NeuA/B-like_N"/>
</dbReference>
<protein>
    <recommendedName>
        <fullName evidence="1">PseI/NeuA/B-like domain-containing protein</fullName>
    </recommendedName>
</protein>
<organism evidence="2 3">
    <name type="scientific">Desulfomicrobium orale DSM 12838</name>
    <dbReference type="NCBI Taxonomy" id="888061"/>
    <lineage>
        <taxon>Bacteria</taxon>
        <taxon>Pseudomonadati</taxon>
        <taxon>Thermodesulfobacteriota</taxon>
        <taxon>Desulfovibrionia</taxon>
        <taxon>Desulfovibrionales</taxon>
        <taxon>Desulfomicrobiaceae</taxon>
        <taxon>Desulfomicrobium</taxon>
    </lineage>
</organism>
<gene>
    <name evidence="2" type="ORF">AXF15_00580</name>
</gene>
<accession>A0A109WAL3</accession>
<dbReference type="InterPro" id="IPR013785">
    <property type="entry name" value="Aldolase_TIM"/>
</dbReference>
<dbReference type="Proteomes" id="UP000063964">
    <property type="component" value="Chromosome"/>
</dbReference>
<reference evidence="3" key="1">
    <citation type="submission" date="2016-02" db="EMBL/GenBank/DDBJ databases">
        <authorList>
            <person name="Holder M.E."/>
            <person name="Ajami N.J."/>
            <person name="Petrosino J.F."/>
        </authorList>
    </citation>
    <scope>NUCLEOTIDE SEQUENCE [LARGE SCALE GENOMIC DNA]</scope>
    <source>
        <strain evidence="3">DSM 12838</strain>
    </source>
</reference>
<dbReference type="STRING" id="888061.AXF15_00580"/>
<evidence type="ECO:0000313" key="2">
    <source>
        <dbReference type="EMBL" id="AMD91758.1"/>
    </source>
</evidence>
<dbReference type="Gene3D" id="3.20.20.70">
    <property type="entry name" value="Aldolase class I"/>
    <property type="match status" value="1"/>
</dbReference>
<dbReference type="AlphaFoldDB" id="A0A109WAL3"/>
<proteinExistence type="predicted"/>